<evidence type="ECO:0000259" key="1">
    <source>
        <dbReference type="Pfam" id="PF13100"/>
    </source>
</evidence>
<reference evidence="2 3" key="1">
    <citation type="submission" date="2019-09" db="EMBL/GenBank/DDBJ databases">
        <title>Distinct polysaccharide growth profiles of human intestinal Prevotella copri isolates.</title>
        <authorList>
            <person name="Fehlner-Peach H."/>
            <person name="Magnabosco C."/>
            <person name="Raghavan V."/>
            <person name="Scher J.U."/>
            <person name="Tett A."/>
            <person name="Cox L.M."/>
            <person name="Gottsegen C."/>
            <person name="Watters A."/>
            <person name="Wiltshire- Gordon J.D."/>
            <person name="Segata N."/>
            <person name="Bonneau R."/>
            <person name="Littman D.R."/>
        </authorList>
    </citation>
    <scope>NUCLEOTIDE SEQUENCE [LARGE SCALE GENOMIC DNA]</scope>
    <source>
        <strain evidence="3">iAQ1173</strain>
    </source>
</reference>
<evidence type="ECO:0000313" key="3">
    <source>
        <dbReference type="Proteomes" id="UP000384372"/>
    </source>
</evidence>
<protein>
    <recommendedName>
        <fullName evidence="1">Organic solvent tolerance-like N-terminal domain-containing protein</fullName>
    </recommendedName>
</protein>
<proteinExistence type="predicted"/>
<organism evidence="2 3">
    <name type="scientific">Segatella copri</name>
    <dbReference type="NCBI Taxonomy" id="165179"/>
    <lineage>
        <taxon>Bacteria</taxon>
        <taxon>Pseudomonadati</taxon>
        <taxon>Bacteroidota</taxon>
        <taxon>Bacteroidia</taxon>
        <taxon>Bacteroidales</taxon>
        <taxon>Prevotellaceae</taxon>
        <taxon>Segatella</taxon>
    </lineage>
</organism>
<dbReference type="RefSeq" id="WP_158464077.1">
    <property type="nucleotide sequence ID" value="NZ_VZAD01000083.1"/>
</dbReference>
<dbReference type="Pfam" id="PF13100">
    <property type="entry name" value="OstA_2"/>
    <property type="match status" value="1"/>
</dbReference>
<evidence type="ECO:0000313" key="2">
    <source>
        <dbReference type="EMBL" id="MQP12474.1"/>
    </source>
</evidence>
<name>A0A6A7WDB6_9BACT</name>
<gene>
    <name evidence="2" type="ORF">F7D20_11035</name>
</gene>
<dbReference type="OrthoDB" id="9805931at2"/>
<feature type="domain" description="Organic solvent tolerance-like N-terminal" evidence="1">
    <location>
        <begin position="47"/>
        <end position="204"/>
    </location>
</feature>
<comment type="caution">
    <text evidence="2">The sequence shown here is derived from an EMBL/GenBank/DDBJ whole genome shotgun (WGS) entry which is preliminary data.</text>
</comment>
<keyword evidence="3" id="KW-1185">Reference proteome</keyword>
<dbReference type="EMBL" id="VZAD01000083">
    <property type="protein sequence ID" value="MQP12474.1"/>
    <property type="molecule type" value="Genomic_DNA"/>
</dbReference>
<dbReference type="Gene3D" id="2.60.450.10">
    <property type="entry name" value="Lipopolysaccharide (LPS) transport protein A like domain"/>
    <property type="match status" value="2"/>
</dbReference>
<accession>A0A6A7WDB6</accession>
<dbReference type="Proteomes" id="UP000384372">
    <property type="component" value="Unassembled WGS sequence"/>
</dbReference>
<dbReference type="InterPro" id="IPR005653">
    <property type="entry name" value="OstA-like_N"/>
</dbReference>
<dbReference type="AlphaFoldDB" id="A0A6A7WDB6"/>
<sequence length="565" mass="65302">MTVKNIIKRHIDGHRIFFFLILCLFGLCLVQAMQAPKKRAKKRPHGDRVYLLHADELRYDMYGPHPDAQIVKGKVSFSHQGAHLTCDSAYFYEGSNSVKAFGHVHFRQGDTLSLVCERAEYDGQMQMMRARKNVVLRHRRQVLRTDSLDYDRLYEMANFFDGGTLIDGKDKLVSDWGEYHTQTREAKFVYNVKLRSGKDLVTTDTLYYDVPKSKAHMVGPSKVISGNSVVHTKDGYYDTKTKSAQLYGRSTLSDKDKTITGDSLYYVKNGYSRGYGNVVYVDKKNKNSLTCNYLRYNEKTGYGFATKNPIAIDFSQKDTMWLHSDTMKIYTYHIGTDSVYRKIHAFHKVRAFRQDVQAVCDSLVYNSQDSCMTMYKDPIAWNGNRQLLGEVIHAYMRDSTLRLVHVVGQALSVEMLPDSVHYNQITSKEMKAHFLDGQIRMAESIGNVQTIYYPVDDKDSSLMGLNFLETDTMRMYMSPQRQLEHIWTNKFTSVMYPMTQIPPTKYKLPNFAWFDDIRPKDKNDIFVWRGKAKGTELKNIKRHEAPLQVLPKTAAVKEKKDEKVN</sequence>